<keyword evidence="9" id="KW-0812">Transmembrane</keyword>
<evidence type="ECO:0000256" key="7">
    <source>
        <dbReference type="ARBA" id="ARBA00022840"/>
    </source>
</evidence>
<keyword evidence="9" id="KW-1133">Transmembrane helix</keyword>
<comment type="caution">
    <text evidence="11">The sequence shown here is derived from an EMBL/GenBank/DDBJ whole genome shotgun (WGS) entry which is preliminary data.</text>
</comment>
<evidence type="ECO:0000256" key="4">
    <source>
        <dbReference type="ARBA" id="ARBA00022679"/>
    </source>
</evidence>
<evidence type="ECO:0000256" key="8">
    <source>
        <dbReference type="ARBA" id="ARBA00023012"/>
    </source>
</evidence>
<reference evidence="11 12" key="2">
    <citation type="submission" date="2023-10" db="EMBL/GenBank/DDBJ databases">
        <authorList>
            <person name="Han X.F."/>
        </authorList>
    </citation>
    <scope>NUCLEOTIDE SEQUENCE [LARGE SCALE GENOMIC DNA]</scope>
    <source>
        <strain evidence="11 12">KCTC 39840</strain>
    </source>
</reference>
<dbReference type="Gene3D" id="3.30.565.10">
    <property type="entry name" value="Histidine kinase-like ATPase, C-terminal domain"/>
    <property type="match status" value="1"/>
</dbReference>
<keyword evidence="5" id="KW-0547">Nucleotide-binding</keyword>
<dbReference type="EC" id="2.7.13.3" evidence="2"/>
<dbReference type="InterPro" id="IPR036890">
    <property type="entry name" value="HATPase_C_sf"/>
</dbReference>
<dbReference type="Proteomes" id="UP001284601">
    <property type="component" value="Unassembled WGS sequence"/>
</dbReference>
<dbReference type="SUPFAM" id="SSF55874">
    <property type="entry name" value="ATPase domain of HSP90 chaperone/DNA topoisomerase II/histidine kinase"/>
    <property type="match status" value="1"/>
</dbReference>
<dbReference type="PANTHER" id="PTHR24421">
    <property type="entry name" value="NITRATE/NITRITE SENSOR PROTEIN NARX-RELATED"/>
    <property type="match status" value="1"/>
</dbReference>
<keyword evidence="12" id="KW-1185">Reference proteome</keyword>
<dbReference type="InterPro" id="IPR050482">
    <property type="entry name" value="Sensor_HK_TwoCompSys"/>
</dbReference>
<evidence type="ECO:0000256" key="6">
    <source>
        <dbReference type="ARBA" id="ARBA00022777"/>
    </source>
</evidence>
<feature type="transmembrane region" description="Helical" evidence="9">
    <location>
        <begin position="27"/>
        <end position="46"/>
    </location>
</feature>
<gene>
    <name evidence="11" type="ORF">R7226_22060</name>
</gene>
<keyword evidence="3" id="KW-0597">Phosphoprotein</keyword>
<evidence type="ECO:0000256" key="3">
    <source>
        <dbReference type="ARBA" id="ARBA00022553"/>
    </source>
</evidence>
<evidence type="ECO:0000259" key="10">
    <source>
        <dbReference type="Pfam" id="PF07730"/>
    </source>
</evidence>
<accession>A0ABU4HYB1</accession>
<evidence type="ECO:0000256" key="9">
    <source>
        <dbReference type="SAM" id="Phobius"/>
    </source>
</evidence>
<dbReference type="CDD" id="cd16917">
    <property type="entry name" value="HATPase_UhpB-NarQ-NarX-like"/>
    <property type="match status" value="1"/>
</dbReference>
<feature type="transmembrane region" description="Helical" evidence="9">
    <location>
        <begin position="52"/>
        <end position="69"/>
    </location>
</feature>
<organism evidence="11 12">
    <name type="scientific">Conexibacter stalactiti</name>
    <dbReference type="NCBI Taxonomy" id="1940611"/>
    <lineage>
        <taxon>Bacteria</taxon>
        <taxon>Bacillati</taxon>
        <taxon>Actinomycetota</taxon>
        <taxon>Thermoleophilia</taxon>
        <taxon>Solirubrobacterales</taxon>
        <taxon>Conexibacteraceae</taxon>
        <taxon>Conexibacter</taxon>
    </lineage>
</organism>
<feature type="domain" description="Signal transduction histidine kinase subgroup 3 dimerisation and phosphoacceptor" evidence="10">
    <location>
        <begin position="150"/>
        <end position="213"/>
    </location>
</feature>
<evidence type="ECO:0000313" key="11">
    <source>
        <dbReference type="EMBL" id="MDW5597049.1"/>
    </source>
</evidence>
<name>A0ABU4HYB1_9ACTN</name>
<keyword evidence="6 11" id="KW-0418">Kinase</keyword>
<protein>
    <recommendedName>
        <fullName evidence="2">histidine kinase</fullName>
        <ecNumber evidence="2">2.7.13.3</ecNumber>
    </recommendedName>
</protein>
<evidence type="ECO:0000256" key="1">
    <source>
        <dbReference type="ARBA" id="ARBA00000085"/>
    </source>
</evidence>
<evidence type="ECO:0000256" key="2">
    <source>
        <dbReference type="ARBA" id="ARBA00012438"/>
    </source>
</evidence>
<dbReference type="Pfam" id="PF07730">
    <property type="entry name" value="HisKA_3"/>
    <property type="match status" value="1"/>
</dbReference>
<reference evidence="12" key="1">
    <citation type="submission" date="2023-07" db="EMBL/GenBank/DDBJ databases">
        <title>Conexibacter stalactiti sp. nov., isolated from stalactites in a lava cave and emended description of the genus Conexibacter.</title>
        <authorList>
            <person name="Lee S.D."/>
        </authorList>
    </citation>
    <scope>NUCLEOTIDE SEQUENCE [LARGE SCALE GENOMIC DNA]</scope>
    <source>
        <strain evidence="12">KCTC 39840</strain>
    </source>
</reference>
<sequence>MPSDRSAEHSSPAAGRLGLSRWRSRQGWPAVGAVVALLSALLGNILDSPVTGPLIVLALGLVGLATSRAGVRLTRTLGVFSGAVLAFLAFLTADADGLIAPISGFAIGMLPALIGEQLRAERIRARDANELARRVEELRDRDIGRAVAEERLRIARDVHDITGHHLSAISLQASGAGGRTADLEARASFDLIHGLTTEALGQTRRALGVLRQTSEGAALVPSPRLAHVEDLFAPARAAGIDVDLRVEGEPRELSETVEMCAFRVIQESLTNVARHAGARAVRVVVDYGATALRLAVLDDGSGAGPVRAGSGIEGMRERVAIVGGELAVGPQGGGGAGGGGGWAVRATLPLERRR</sequence>
<keyword evidence="7" id="KW-0067">ATP-binding</keyword>
<keyword evidence="8" id="KW-0902">Two-component regulatory system</keyword>
<dbReference type="InterPro" id="IPR011712">
    <property type="entry name" value="Sig_transdc_His_kin_sub3_dim/P"/>
</dbReference>
<keyword evidence="4" id="KW-0808">Transferase</keyword>
<keyword evidence="9" id="KW-0472">Membrane</keyword>
<dbReference type="Gene3D" id="1.20.5.1930">
    <property type="match status" value="1"/>
</dbReference>
<evidence type="ECO:0000256" key="5">
    <source>
        <dbReference type="ARBA" id="ARBA00022741"/>
    </source>
</evidence>
<comment type="catalytic activity">
    <reaction evidence="1">
        <text>ATP + protein L-histidine = ADP + protein N-phospho-L-histidine.</text>
        <dbReference type="EC" id="2.7.13.3"/>
    </reaction>
</comment>
<proteinExistence type="predicted"/>
<feature type="transmembrane region" description="Helical" evidence="9">
    <location>
        <begin position="76"/>
        <end position="92"/>
    </location>
</feature>
<dbReference type="EMBL" id="JAWSTH010000073">
    <property type="protein sequence ID" value="MDW5597049.1"/>
    <property type="molecule type" value="Genomic_DNA"/>
</dbReference>
<dbReference type="GO" id="GO:0016301">
    <property type="term" value="F:kinase activity"/>
    <property type="evidence" value="ECO:0007669"/>
    <property type="project" value="UniProtKB-KW"/>
</dbReference>
<evidence type="ECO:0000313" key="12">
    <source>
        <dbReference type="Proteomes" id="UP001284601"/>
    </source>
</evidence>
<dbReference type="PANTHER" id="PTHR24421:SF10">
    <property type="entry name" value="NITRATE_NITRITE SENSOR PROTEIN NARQ"/>
    <property type="match status" value="1"/>
</dbReference>
<dbReference type="RefSeq" id="WP_318599485.1">
    <property type="nucleotide sequence ID" value="NZ_JAWSTH010000073.1"/>
</dbReference>